<accession>A0AA40VUB5</accession>
<dbReference type="Pfam" id="PF04266">
    <property type="entry name" value="ASCH"/>
    <property type="match status" value="1"/>
</dbReference>
<dbReference type="EMBL" id="VJXY01000053">
    <property type="protein sequence ID" value="MBD6620009.1"/>
    <property type="molecule type" value="Genomic_DNA"/>
</dbReference>
<proteinExistence type="predicted"/>
<dbReference type="Gene3D" id="2.30.130.30">
    <property type="entry name" value="Hypothetical protein"/>
    <property type="match status" value="1"/>
</dbReference>
<dbReference type="InterPro" id="IPR015947">
    <property type="entry name" value="PUA-like_sf"/>
</dbReference>
<feature type="domain" description="ASCH" evidence="1">
    <location>
        <begin position="4"/>
        <end position="92"/>
    </location>
</feature>
<gene>
    <name evidence="2" type="ORF">FNW02_30485</name>
</gene>
<dbReference type="Proteomes" id="UP001165986">
    <property type="component" value="Unassembled WGS sequence"/>
</dbReference>
<comment type="caution">
    <text evidence="2">The sequence shown here is derived from an EMBL/GenBank/DDBJ whole genome shotgun (WGS) entry which is preliminary data.</text>
</comment>
<sequence>MKAISVRQPWAWGIIYSTKDIENRGWPINYRGDILIHAAKKCTKKEYEIASIFCQSLGVSIPELKSLRRGQVIGVVTIVDCQFSQIASGWGIPGQYHWHLKNPREITPIPYIGQLGIFEVPDDLVRRTTAV</sequence>
<reference evidence="2" key="1">
    <citation type="submission" date="2019-07" db="EMBL/GenBank/DDBJ databases">
        <title>Toxilogical consequences of a new and cryptic species of cyanobacteria (Komarekiella delphini-convector) recovered from the epidermis of a bottlenose dolphin and 1500 ft. in the air.</title>
        <authorList>
            <person name="Brown A.O."/>
            <person name="Dvorak P."/>
            <person name="Villanueva C.D."/>
            <person name="Foss A.J."/>
            <person name="Garvey A.D."/>
            <person name="Gibson Q.A."/>
            <person name="Johansen J.R."/>
            <person name="Casamatta D.A."/>
        </authorList>
    </citation>
    <scope>NUCLEOTIDE SEQUENCE</scope>
    <source>
        <strain evidence="2">SJRDD-AB1</strain>
    </source>
</reference>
<name>A0AA40VUB5_9NOST</name>
<dbReference type="AlphaFoldDB" id="A0AA40VUB5"/>
<evidence type="ECO:0000313" key="2">
    <source>
        <dbReference type="EMBL" id="MBD6620009.1"/>
    </source>
</evidence>
<evidence type="ECO:0000313" key="3">
    <source>
        <dbReference type="Proteomes" id="UP001165986"/>
    </source>
</evidence>
<evidence type="ECO:0000259" key="1">
    <source>
        <dbReference type="Pfam" id="PF04266"/>
    </source>
</evidence>
<protein>
    <submittedName>
        <fullName evidence="2">ASCH domain-containing protein</fullName>
    </submittedName>
</protein>
<dbReference type="RefSeq" id="WP_191761212.1">
    <property type="nucleotide sequence ID" value="NZ_VJXY01000053.1"/>
</dbReference>
<keyword evidence="3" id="KW-1185">Reference proteome</keyword>
<dbReference type="CDD" id="cd06554">
    <property type="entry name" value="ASCH_ASC-1_like"/>
    <property type="match status" value="1"/>
</dbReference>
<dbReference type="SUPFAM" id="SSF88697">
    <property type="entry name" value="PUA domain-like"/>
    <property type="match status" value="1"/>
</dbReference>
<organism evidence="2 3">
    <name type="scientific">Komarekiella delphini-convector SJRDD-AB1</name>
    <dbReference type="NCBI Taxonomy" id="2593771"/>
    <lineage>
        <taxon>Bacteria</taxon>
        <taxon>Bacillati</taxon>
        <taxon>Cyanobacteriota</taxon>
        <taxon>Cyanophyceae</taxon>
        <taxon>Nostocales</taxon>
        <taxon>Nostocaceae</taxon>
        <taxon>Komarekiella</taxon>
        <taxon>Komarekiella delphini-convector</taxon>
    </lineage>
</organism>
<dbReference type="InterPro" id="IPR007374">
    <property type="entry name" value="ASCH_domain"/>
</dbReference>